<dbReference type="Gene3D" id="2.40.50.100">
    <property type="match status" value="1"/>
</dbReference>
<dbReference type="Gene3D" id="2.40.30.170">
    <property type="match status" value="1"/>
</dbReference>
<evidence type="ECO:0000313" key="12">
    <source>
        <dbReference type="EMBL" id="PZO75132.1"/>
    </source>
</evidence>
<evidence type="ECO:0000259" key="11">
    <source>
        <dbReference type="Pfam" id="PF26002"/>
    </source>
</evidence>
<sequence>MSAVAYHWNLFRRALADDRAEARDRKESLEPRFLPAALEVIERPVSPTGRRTAWAMLGCLAATSAWLVLGQVDVVATADGKIAPLGSVKLVQAATAGIVRSIHVRDGDRVKAGQVLVDLDSTVSGAEESQAARALLAAEIDVARGMAIVDGLSGGAGHFVAPVGTPADVADTQRRLVAAQLASIRAEGAGLAAARSAALSDAAAARDQVRTYDANRPLMDKHLAAITSLADKGYASGLRLLEVQRQRRSEAGSRDVAAAQVARGNSEARRFAQQLSQSREAARQGALTDLARAQAEAMMRREELTKARDRSRMQQLRAPVDGTVQQLTVHTVGGVVEPVRPLMVVVPDDALVMEARVLNRDAGFVRAGQKVSVKLEAFPFTRFGTVPGHILTISRDAVQDEKTPPYYVARIALDQRSIEADGRRVPLTPGLSATADVRIGERRIIRYLFDPMDTGIREAGRER</sequence>
<dbReference type="InterPro" id="IPR058781">
    <property type="entry name" value="HH_AprE-like"/>
</dbReference>
<evidence type="ECO:0000256" key="5">
    <source>
        <dbReference type="ARBA" id="ARBA00022519"/>
    </source>
</evidence>
<dbReference type="InterPro" id="IPR050739">
    <property type="entry name" value="MFP"/>
</dbReference>
<keyword evidence="8" id="KW-0472">Membrane</keyword>
<dbReference type="PANTHER" id="PTHR30386">
    <property type="entry name" value="MEMBRANE FUSION SUBUNIT OF EMRAB-TOLC MULTIDRUG EFFLUX PUMP"/>
    <property type="match status" value="1"/>
</dbReference>
<dbReference type="InterPro" id="IPR010129">
    <property type="entry name" value="T1SS_HlyD"/>
</dbReference>
<evidence type="ECO:0000259" key="10">
    <source>
        <dbReference type="Pfam" id="PF25994"/>
    </source>
</evidence>
<feature type="domain" description="AprE-like long alpha-helical hairpin" evidence="10">
    <location>
        <begin position="128"/>
        <end position="310"/>
    </location>
</feature>
<dbReference type="EMBL" id="QFNF01000035">
    <property type="protein sequence ID" value="PZO75132.1"/>
    <property type="molecule type" value="Genomic_DNA"/>
</dbReference>
<dbReference type="Proteomes" id="UP000248614">
    <property type="component" value="Unassembled WGS sequence"/>
</dbReference>
<comment type="subcellular location">
    <subcellularLocation>
        <location evidence="1 9">Cell inner membrane</location>
        <topology evidence="1 9">Single-pass membrane protein</topology>
    </subcellularLocation>
</comment>
<keyword evidence="6" id="KW-0812">Transmembrane</keyword>
<dbReference type="PANTHER" id="PTHR30386:SF27">
    <property type="entry name" value="MEMBRANE FUSION PROTEIN (MFP) FAMILY PROTEIN"/>
    <property type="match status" value="1"/>
</dbReference>
<evidence type="ECO:0000313" key="13">
    <source>
        <dbReference type="Proteomes" id="UP000248614"/>
    </source>
</evidence>
<keyword evidence="5 9" id="KW-0997">Cell inner membrane</keyword>
<evidence type="ECO:0000256" key="8">
    <source>
        <dbReference type="ARBA" id="ARBA00023136"/>
    </source>
</evidence>
<evidence type="ECO:0000256" key="1">
    <source>
        <dbReference type="ARBA" id="ARBA00004377"/>
    </source>
</evidence>
<protein>
    <recommendedName>
        <fullName evidence="9">Membrane fusion protein (MFP) family protein</fullName>
    </recommendedName>
</protein>
<dbReference type="PRINTS" id="PR01490">
    <property type="entry name" value="RTXTOXIND"/>
</dbReference>
<keyword evidence="7" id="KW-1133">Transmembrane helix</keyword>
<keyword evidence="3 9" id="KW-0813">Transport</keyword>
<dbReference type="GO" id="GO:0005886">
    <property type="term" value="C:plasma membrane"/>
    <property type="evidence" value="ECO:0007669"/>
    <property type="project" value="UniProtKB-SubCell"/>
</dbReference>
<accession>A0A2W4Z3Q5</accession>
<evidence type="ECO:0000256" key="9">
    <source>
        <dbReference type="RuleBase" id="RU365093"/>
    </source>
</evidence>
<reference evidence="12 13" key="1">
    <citation type="submission" date="2017-08" db="EMBL/GenBank/DDBJ databases">
        <title>Infants hospitalized years apart are colonized by the same room-sourced microbial strains.</title>
        <authorList>
            <person name="Brooks B."/>
            <person name="Olm M.R."/>
            <person name="Firek B.A."/>
            <person name="Baker R."/>
            <person name="Thomas B.C."/>
            <person name="Morowitz M.J."/>
            <person name="Banfield J.F."/>
        </authorList>
    </citation>
    <scope>NUCLEOTIDE SEQUENCE [LARGE SCALE GENOMIC DNA]</scope>
    <source>
        <strain evidence="12">S2_018_000_R3_110</strain>
    </source>
</reference>
<dbReference type="NCBIfam" id="TIGR01843">
    <property type="entry name" value="type_I_hlyD"/>
    <property type="match status" value="1"/>
</dbReference>
<dbReference type="Pfam" id="PF25994">
    <property type="entry name" value="HH_AprE"/>
    <property type="match status" value="1"/>
</dbReference>
<proteinExistence type="inferred from homology"/>
<dbReference type="PROSITE" id="PS00543">
    <property type="entry name" value="HLYD_FAMILY"/>
    <property type="match status" value="1"/>
</dbReference>
<evidence type="ECO:0000256" key="3">
    <source>
        <dbReference type="ARBA" id="ARBA00022448"/>
    </source>
</evidence>
<comment type="caution">
    <text evidence="12">The sequence shown here is derived from an EMBL/GenBank/DDBJ whole genome shotgun (WGS) entry which is preliminary data.</text>
</comment>
<dbReference type="SUPFAM" id="SSF111369">
    <property type="entry name" value="HlyD-like secretion proteins"/>
    <property type="match status" value="1"/>
</dbReference>
<dbReference type="InterPro" id="IPR006144">
    <property type="entry name" value="Secretion_HlyD_CS"/>
</dbReference>
<evidence type="ECO:0000256" key="4">
    <source>
        <dbReference type="ARBA" id="ARBA00022475"/>
    </source>
</evidence>
<evidence type="ECO:0000256" key="2">
    <source>
        <dbReference type="ARBA" id="ARBA00009477"/>
    </source>
</evidence>
<evidence type="ECO:0000256" key="6">
    <source>
        <dbReference type="ARBA" id="ARBA00022692"/>
    </source>
</evidence>
<dbReference type="Pfam" id="PF26002">
    <property type="entry name" value="Beta-barrel_AprE"/>
    <property type="match status" value="1"/>
</dbReference>
<evidence type="ECO:0000256" key="7">
    <source>
        <dbReference type="ARBA" id="ARBA00022989"/>
    </source>
</evidence>
<organism evidence="12 13">
    <name type="scientific">Sphingomonas hengshuiensis</name>
    <dbReference type="NCBI Taxonomy" id="1609977"/>
    <lineage>
        <taxon>Bacteria</taxon>
        <taxon>Pseudomonadati</taxon>
        <taxon>Pseudomonadota</taxon>
        <taxon>Alphaproteobacteria</taxon>
        <taxon>Sphingomonadales</taxon>
        <taxon>Sphingomonadaceae</taxon>
        <taxon>Sphingomonas</taxon>
    </lineage>
</organism>
<name>A0A2W4Z3Q5_9SPHN</name>
<gene>
    <name evidence="12" type="ORF">DI632_12235</name>
</gene>
<keyword evidence="4 9" id="KW-1003">Cell membrane</keyword>
<comment type="similarity">
    <text evidence="2 9">Belongs to the membrane fusion protein (MFP) (TC 8.A.1) family.</text>
</comment>
<dbReference type="InterPro" id="IPR058982">
    <property type="entry name" value="Beta-barrel_AprE"/>
</dbReference>
<feature type="domain" description="AprE-like beta-barrel" evidence="11">
    <location>
        <begin position="351"/>
        <end position="439"/>
    </location>
</feature>
<dbReference type="GO" id="GO:0009306">
    <property type="term" value="P:protein secretion"/>
    <property type="evidence" value="ECO:0007669"/>
    <property type="project" value="InterPro"/>
</dbReference>
<dbReference type="AlphaFoldDB" id="A0A2W4Z3Q5"/>